<keyword evidence="3" id="KW-1185">Reference proteome</keyword>
<dbReference type="AlphaFoldDB" id="A0AAV2G0E4"/>
<sequence>MFRHDGGRSRRRSRGTTMATEESEGRYPQHRKGENGEERDGDGRRAEAWGRRGCEMAMSEWNQRGEMPLSLALAHGAWSLGRAGRVAGVWMAEGEGNAENRRVWMAGCRLGCAFEEYEEERIRVGFGRRKGSFSVMVNDNV</sequence>
<proteinExistence type="predicted"/>
<feature type="compositionally biased region" description="Basic and acidic residues" evidence="1">
    <location>
        <begin position="23"/>
        <end position="47"/>
    </location>
</feature>
<organism evidence="2 3">
    <name type="scientific">Linum trigynum</name>
    <dbReference type="NCBI Taxonomy" id="586398"/>
    <lineage>
        <taxon>Eukaryota</taxon>
        <taxon>Viridiplantae</taxon>
        <taxon>Streptophyta</taxon>
        <taxon>Embryophyta</taxon>
        <taxon>Tracheophyta</taxon>
        <taxon>Spermatophyta</taxon>
        <taxon>Magnoliopsida</taxon>
        <taxon>eudicotyledons</taxon>
        <taxon>Gunneridae</taxon>
        <taxon>Pentapetalae</taxon>
        <taxon>rosids</taxon>
        <taxon>fabids</taxon>
        <taxon>Malpighiales</taxon>
        <taxon>Linaceae</taxon>
        <taxon>Linum</taxon>
    </lineage>
</organism>
<evidence type="ECO:0000256" key="1">
    <source>
        <dbReference type="SAM" id="MobiDB-lite"/>
    </source>
</evidence>
<dbReference type="Proteomes" id="UP001497516">
    <property type="component" value="Chromosome 7"/>
</dbReference>
<evidence type="ECO:0000313" key="2">
    <source>
        <dbReference type="EMBL" id="CAL1403285.1"/>
    </source>
</evidence>
<accession>A0AAV2G0E4</accession>
<reference evidence="2 3" key="1">
    <citation type="submission" date="2024-04" db="EMBL/GenBank/DDBJ databases">
        <authorList>
            <person name="Fracassetti M."/>
        </authorList>
    </citation>
    <scope>NUCLEOTIDE SEQUENCE [LARGE SCALE GENOMIC DNA]</scope>
</reference>
<gene>
    <name evidence="2" type="ORF">LTRI10_LOCUS43228</name>
</gene>
<feature type="region of interest" description="Disordered" evidence="1">
    <location>
        <begin position="1"/>
        <end position="47"/>
    </location>
</feature>
<dbReference type="EMBL" id="OZ034820">
    <property type="protein sequence ID" value="CAL1403285.1"/>
    <property type="molecule type" value="Genomic_DNA"/>
</dbReference>
<protein>
    <submittedName>
        <fullName evidence="2">Uncharacterized protein</fullName>
    </submittedName>
</protein>
<name>A0AAV2G0E4_9ROSI</name>
<evidence type="ECO:0000313" key="3">
    <source>
        <dbReference type="Proteomes" id="UP001497516"/>
    </source>
</evidence>